<organism evidence="1 2">
    <name type="scientific">Brevibacillus borstelensis AK1</name>
    <dbReference type="NCBI Taxonomy" id="1300222"/>
    <lineage>
        <taxon>Bacteria</taxon>
        <taxon>Bacillati</taxon>
        <taxon>Bacillota</taxon>
        <taxon>Bacilli</taxon>
        <taxon>Bacillales</taxon>
        <taxon>Paenibacillaceae</taxon>
        <taxon>Brevibacillus</taxon>
    </lineage>
</organism>
<comment type="caution">
    <text evidence="1">The sequence shown here is derived from an EMBL/GenBank/DDBJ whole genome shotgun (WGS) entry which is preliminary data.</text>
</comment>
<evidence type="ECO:0008006" key="3">
    <source>
        <dbReference type="Google" id="ProtNLM"/>
    </source>
</evidence>
<keyword evidence="2" id="KW-1185">Reference proteome</keyword>
<dbReference type="RefSeq" id="WP_003387881.1">
    <property type="nucleotide sequence ID" value="NZ_APBN01000003.1"/>
</dbReference>
<accession>M8DHW9</accession>
<proteinExistence type="predicted"/>
<dbReference type="PATRIC" id="fig|1300222.3.peg.1984"/>
<dbReference type="InterPro" id="IPR013078">
    <property type="entry name" value="His_Pase_superF_clade-1"/>
</dbReference>
<name>M8DHW9_9BACL</name>
<dbReference type="InterPro" id="IPR029033">
    <property type="entry name" value="His_PPase_superfam"/>
</dbReference>
<sequence>MKIGLVRHFKVKKDNPGMALLSQKEVMQWFAEYDEADIKTGEVDLGGIAWTRCYASDLPRAVKTAETIYDGENIRTAALREIPIYPVFRGEAKMPFWCWAFILRVAWLLNHPSQLEGKKAVQARISTLLDDILLKGGEDVLIVGHAAFMLFMRKELVNRGFRGPALRTIANGRLYVFEKAEGSEIGL</sequence>
<dbReference type="Gene3D" id="3.40.50.1240">
    <property type="entry name" value="Phosphoglycerate mutase-like"/>
    <property type="match status" value="1"/>
</dbReference>
<dbReference type="OrthoDB" id="1680942at2"/>
<gene>
    <name evidence="1" type="ORF">I532_09592</name>
</gene>
<dbReference type="Proteomes" id="UP000012081">
    <property type="component" value="Unassembled WGS sequence"/>
</dbReference>
<dbReference type="AlphaFoldDB" id="M8DHW9"/>
<protein>
    <recommendedName>
        <fullName evidence="3">Phosphoglycerate mutase</fullName>
    </recommendedName>
</protein>
<dbReference type="STRING" id="1300222.I532_09592"/>
<dbReference type="EMBL" id="APBN01000003">
    <property type="protein sequence ID" value="EMT53022.1"/>
    <property type="molecule type" value="Genomic_DNA"/>
</dbReference>
<evidence type="ECO:0000313" key="2">
    <source>
        <dbReference type="Proteomes" id="UP000012081"/>
    </source>
</evidence>
<evidence type="ECO:0000313" key="1">
    <source>
        <dbReference type="EMBL" id="EMT53022.1"/>
    </source>
</evidence>
<reference evidence="1 2" key="1">
    <citation type="submission" date="2013-03" db="EMBL/GenBank/DDBJ databases">
        <title>Assembly of a new bacterial strain Brevibacillus borstelensis AK1.</title>
        <authorList>
            <person name="Rajan I."/>
            <person name="PoliReddy D."/>
            <person name="Sugumar T."/>
            <person name="Rathinam K."/>
            <person name="Alqarawi S."/>
            <person name="Khalil A.B."/>
            <person name="Sivakumar N."/>
        </authorList>
    </citation>
    <scope>NUCLEOTIDE SEQUENCE [LARGE SCALE GENOMIC DNA]</scope>
    <source>
        <strain evidence="1 2">AK1</strain>
    </source>
</reference>
<dbReference type="SUPFAM" id="SSF53254">
    <property type="entry name" value="Phosphoglycerate mutase-like"/>
    <property type="match status" value="1"/>
</dbReference>
<dbReference type="Pfam" id="PF00300">
    <property type="entry name" value="His_Phos_1"/>
    <property type="match status" value="1"/>
</dbReference>